<evidence type="ECO:0000256" key="3">
    <source>
        <dbReference type="SAM" id="SignalP"/>
    </source>
</evidence>
<dbReference type="Pfam" id="PF06482">
    <property type="entry name" value="Endostatin"/>
    <property type="match status" value="1"/>
</dbReference>
<dbReference type="InterPro" id="IPR050149">
    <property type="entry name" value="Collagen_superfamily"/>
</dbReference>
<feature type="compositionally biased region" description="Basic and acidic residues" evidence="2">
    <location>
        <begin position="510"/>
        <end position="543"/>
    </location>
</feature>
<feature type="signal peptide" evidence="3">
    <location>
        <begin position="1"/>
        <end position="24"/>
    </location>
</feature>
<feature type="compositionally biased region" description="Low complexity" evidence="2">
    <location>
        <begin position="304"/>
        <end position="320"/>
    </location>
</feature>
<dbReference type="InterPro" id="IPR008160">
    <property type="entry name" value="Collagen"/>
</dbReference>
<feature type="domain" description="Collagen type XV/XVIII trimerization" evidence="5">
    <location>
        <begin position="759"/>
        <end position="800"/>
    </location>
</feature>
<evidence type="ECO:0000313" key="7">
    <source>
        <dbReference type="RefSeq" id="XP_052741711.1"/>
    </source>
</evidence>
<dbReference type="InterPro" id="IPR013320">
    <property type="entry name" value="ConA-like_dom_sf"/>
</dbReference>
<accession>A0ABM3LRL0</accession>
<dbReference type="PANTHER" id="PTHR24023:SF1082">
    <property type="entry name" value="COLLAGEN TRIPLE HELIX REPEAT"/>
    <property type="match status" value="1"/>
</dbReference>
<dbReference type="InterPro" id="IPR016187">
    <property type="entry name" value="CTDL_fold"/>
</dbReference>
<organism evidence="6 7">
    <name type="scientific">Bicyclus anynana</name>
    <name type="common">Squinting bush brown butterfly</name>
    <dbReference type="NCBI Taxonomy" id="110368"/>
    <lineage>
        <taxon>Eukaryota</taxon>
        <taxon>Metazoa</taxon>
        <taxon>Ecdysozoa</taxon>
        <taxon>Arthropoda</taxon>
        <taxon>Hexapoda</taxon>
        <taxon>Insecta</taxon>
        <taxon>Pterygota</taxon>
        <taxon>Neoptera</taxon>
        <taxon>Endopterygota</taxon>
        <taxon>Lepidoptera</taxon>
        <taxon>Glossata</taxon>
        <taxon>Ditrysia</taxon>
        <taxon>Papilionoidea</taxon>
        <taxon>Nymphalidae</taxon>
        <taxon>Satyrinae</taxon>
        <taxon>Satyrini</taxon>
        <taxon>Mycalesina</taxon>
        <taxon>Bicyclus</taxon>
    </lineage>
</organism>
<feature type="compositionally biased region" description="Basic and acidic residues" evidence="2">
    <location>
        <begin position="269"/>
        <end position="302"/>
    </location>
</feature>
<dbReference type="Pfam" id="PF20010">
    <property type="entry name" value="Collagen_trimer"/>
    <property type="match status" value="1"/>
</dbReference>
<dbReference type="GO" id="GO:0005581">
    <property type="term" value="C:collagen trimer"/>
    <property type="evidence" value="ECO:0007669"/>
    <property type="project" value="UniProtKB-KW"/>
</dbReference>
<feature type="domain" description="Collagenase NC10/endostatin" evidence="4">
    <location>
        <begin position="836"/>
        <end position="1004"/>
    </location>
</feature>
<name>A0ABM3LRL0_BICAN</name>
<dbReference type="SUPFAM" id="SSF49899">
    <property type="entry name" value="Concanavalin A-like lectins/glucanases"/>
    <property type="match status" value="1"/>
</dbReference>
<dbReference type="InterPro" id="IPR010515">
    <property type="entry name" value="Collagenase_NC10/endostatin"/>
</dbReference>
<feature type="compositionally biased region" description="Basic and acidic residues" evidence="2">
    <location>
        <begin position="420"/>
        <end position="429"/>
    </location>
</feature>
<feature type="region of interest" description="Disordered" evidence="2">
    <location>
        <begin position="269"/>
        <end position="733"/>
    </location>
</feature>
<feature type="region of interest" description="Disordered" evidence="2">
    <location>
        <begin position="1010"/>
        <end position="1037"/>
    </location>
</feature>
<dbReference type="SUPFAM" id="SSF56436">
    <property type="entry name" value="C-type lectin-like"/>
    <property type="match status" value="1"/>
</dbReference>
<dbReference type="RefSeq" id="XP_052741711.1">
    <property type="nucleotide sequence ID" value="XM_052885751.1"/>
</dbReference>
<sequence>MEFFNWNTKLKFFLFVTCISTTLSMVPEKYDILDVIKMNTESLEVVEGSDGFGAIKLLLNDPSPNVTLDKFIEPLVSLAPPFEIFAYITLDIRNSPCLFSISVESNDKVALCFEQFHRSKARIMLLDSKFFSDKPLVYKGFKNGEWTQIIIRVEEEKIELYIDCKLNVTVDVKNPIEEIKFSEDSLLLLGKYNENDEKEKLFEGSIQNLQIFPNPEYFGKKNICNPKAFELPDSDTTPKPQNLEFLRGDVPEINNDSSKEIIKNTVTVEKGERGDKGEKGEKGERGYKGEVGEKGFKGDDGKSIIGPIGPQGIDGPQGQPGTAGIKGETGDCKSIIGPPGEQGPPGPQGDVGAQGPPGLTGIQGERGPLGLKGDKGDTGEIGFPGIIGKEGPKGEPGNDGSPGPPGPMGLTGPPGVPGTVKKETVKAKEPINGQKGDIGPIGPPGPPGRDGKDGMKGDKGDEGTKGEKGEHIIKHFRGEEGKPGPRGDKGDKGMPGEYGIPGTPGNNGFKGEKGEKGEAIIVEVKGERGDTGAAGEKGDKGDMGPEGPKGDVGADGPQGPPGERGHQGHKGESGTEGKRGHKGEPGEPGPPGNVTTSAISLMKGPKGQPGPRGPRGPPGYKGKTGSRGPAGSKGQIGATGPRGPMGPTGPKGDHGTIGAKGDKGDTPFIDVGTLKGEKGDKGETGQAGETGSPGIPGKCENCNAISVAGLRGPPGPPGPPGTSITGPKGEPGQMVKSSLFDFENVTLDDDDDFYTVGTVIYKTRRALFKRTSSIPLGTLAFILEEEKLLLRVGKGWKFVFIDSVVHTSAVWRPPKYNVQQSSKIQAPKPNYEHFIRLVALNKPYPGNMRTSANRTGRNAANQECYRQGVKAFHTNNFVAFLANNVDDLKSVGKTGINNNLPVMNSRGELLFDSWASMFNGSGAVLANAIYSFNGKSILIDPTWRTKAVWHGSDSYGSRSPRSCENWESDSPTSEGAASPLDSHRLLEQEGYPCNRELIVLCVEVTSRSQVSKQSSRRRHHRSRMSISEPAFNRIPDT</sequence>
<feature type="compositionally biased region" description="Low complexity" evidence="2">
    <location>
        <begin position="348"/>
        <end position="357"/>
    </location>
</feature>
<feature type="compositionally biased region" description="Basic and acidic residues" evidence="2">
    <location>
        <begin position="449"/>
        <end position="494"/>
    </location>
</feature>
<evidence type="ECO:0000313" key="6">
    <source>
        <dbReference type="Proteomes" id="UP001652582"/>
    </source>
</evidence>
<feature type="region of interest" description="Disordered" evidence="2">
    <location>
        <begin position="950"/>
        <end position="979"/>
    </location>
</feature>
<dbReference type="GeneID" id="112046625"/>
<dbReference type="Pfam" id="PF01391">
    <property type="entry name" value="Collagen"/>
    <property type="match status" value="4"/>
</dbReference>
<dbReference type="PANTHER" id="PTHR24023">
    <property type="entry name" value="COLLAGEN ALPHA"/>
    <property type="match status" value="1"/>
</dbReference>
<keyword evidence="3" id="KW-0732">Signal</keyword>
<dbReference type="InterPro" id="IPR045463">
    <property type="entry name" value="XV/XVIII_trimerization_dom"/>
</dbReference>
<reference evidence="7" key="1">
    <citation type="submission" date="2025-08" db="UniProtKB">
        <authorList>
            <consortium name="RefSeq"/>
        </authorList>
    </citation>
    <scope>IDENTIFICATION</scope>
</reference>
<feature type="chain" id="PRO_5045157455" evidence="3">
    <location>
        <begin position="25"/>
        <end position="1037"/>
    </location>
</feature>
<dbReference type="Gene3D" id="3.40.1620.70">
    <property type="match status" value="1"/>
</dbReference>
<proteinExistence type="predicted"/>
<gene>
    <name evidence="7" type="primary">LOC112046625</name>
</gene>
<keyword evidence="1 7" id="KW-0176">Collagen</keyword>
<evidence type="ECO:0000259" key="5">
    <source>
        <dbReference type="Pfam" id="PF20010"/>
    </source>
</evidence>
<evidence type="ECO:0000256" key="1">
    <source>
        <dbReference type="ARBA" id="ARBA00023119"/>
    </source>
</evidence>
<dbReference type="Gene3D" id="2.60.120.200">
    <property type="match status" value="1"/>
</dbReference>
<feature type="compositionally biased region" description="Basic and acidic residues" evidence="2">
    <location>
        <begin position="563"/>
        <end position="585"/>
    </location>
</feature>
<evidence type="ECO:0000256" key="2">
    <source>
        <dbReference type="SAM" id="MobiDB-lite"/>
    </source>
</evidence>
<evidence type="ECO:0000259" key="4">
    <source>
        <dbReference type="Pfam" id="PF06482"/>
    </source>
</evidence>
<dbReference type="Proteomes" id="UP001652582">
    <property type="component" value="Chromosome 15"/>
</dbReference>
<feature type="compositionally biased region" description="Basic residues" evidence="2">
    <location>
        <begin position="1014"/>
        <end position="1023"/>
    </location>
</feature>
<dbReference type="InterPro" id="IPR016186">
    <property type="entry name" value="C-type_lectin-like/link_sf"/>
</dbReference>
<protein>
    <submittedName>
        <fullName evidence="7">Collagen alpha-1(IX) chain isoform X1</fullName>
    </submittedName>
</protein>
<keyword evidence="6" id="KW-1185">Reference proteome</keyword>
<dbReference type="Gene3D" id="3.10.100.10">
    <property type="entry name" value="Mannose-Binding Protein A, subunit A"/>
    <property type="match status" value="1"/>
</dbReference>